<accession>A0A7T0NAS4</accession>
<dbReference type="Proteomes" id="UP000594363">
    <property type="component" value="Segment"/>
</dbReference>
<organism evidence="1 2">
    <name type="scientific">Arthrobacter phage Jinkies</name>
    <dbReference type="NCBI Taxonomy" id="2743903"/>
    <lineage>
        <taxon>Viruses</taxon>
        <taxon>Duplodnaviria</taxon>
        <taxon>Heunggongvirae</taxon>
        <taxon>Uroviricota</taxon>
        <taxon>Caudoviricetes</taxon>
        <taxon>Berryhillviridae</taxon>
        <taxon>Jinkiesvirus</taxon>
        <taxon>Jinkiesvirus jinkies</taxon>
    </lineage>
</organism>
<gene>
    <name evidence="1" type="primary">81</name>
    <name evidence="1" type="ORF">SEA_JINKIES_81</name>
</gene>
<protein>
    <submittedName>
        <fullName evidence="1">Uncharacterized protein</fullName>
    </submittedName>
</protein>
<evidence type="ECO:0000313" key="1">
    <source>
        <dbReference type="EMBL" id="QPK40212.1"/>
    </source>
</evidence>
<name>A0A7T0NAS4_9CAUD</name>
<evidence type="ECO:0000313" key="2">
    <source>
        <dbReference type="Proteomes" id="UP000594363"/>
    </source>
</evidence>
<reference evidence="1 2" key="1">
    <citation type="submission" date="2020-05" db="EMBL/GenBank/DDBJ databases">
        <authorList>
            <person name="Bohanan V.A."/>
            <person name="Brazelton B.R."/>
            <person name="Coffey L.M."/>
            <person name="Donovan A.R."/>
            <person name="Gales A.C."/>
            <person name="Glasscock A.J."/>
            <person name="Grill M."/>
            <person name="Harper M.C."/>
            <person name="Hollowell C.E."/>
            <person name="Liu T.Y."/>
            <person name="Mansour C."/>
            <person name="McDowell A.D."/>
            <person name="Miller T.E."/>
            <person name="Nash A.G."/>
            <person name="Seo J."/>
            <person name="Sherman Z.A."/>
            <person name="Albert R.M."/>
            <person name="Ayala A."/>
            <person name="Monti D.L."/>
            <person name="Garlena R.A."/>
            <person name="Russell D.A."/>
            <person name="Pope W.H."/>
            <person name="Jacobs-Sera D."/>
            <person name="Hatfull G.F."/>
        </authorList>
    </citation>
    <scope>NUCLEOTIDE SEQUENCE [LARGE SCALE GENOMIC DNA]</scope>
</reference>
<dbReference type="EMBL" id="MT498043">
    <property type="protein sequence ID" value="QPK40212.1"/>
    <property type="molecule type" value="Genomic_DNA"/>
</dbReference>
<proteinExistence type="predicted"/>
<sequence length="222" mass="23150">MSITRCCPACAKRHAQLVNANCPVCQGYGTITLGAAALSMHEPATVGIAVEIAVEAAARTIDTKLTLSDNRVDPLRLVMDTLTDAGIIGAPTAGKSKALTPRRHLHAVPDNAVSSVELAAEYIPSVEPRDAVLAAADPYVYAEHERPNARGLPVLSANGHPSHTARIADPMTPGNDTAQTYRDRKAQARSAEILVEAAPKVVSLKARAAAKKAGAAARKLAA</sequence>
<keyword evidence="2" id="KW-1185">Reference proteome</keyword>